<comment type="caution">
    <text evidence="1">The sequence shown here is derived from an EMBL/GenBank/DDBJ whole genome shotgun (WGS) entry which is preliminary data.</text>
</comment>
<evidence type="ECO:0000313" key="2">
    <source>
        <dbReference type="Proteomes" id="UP000828251"/>
    </source>
</evidence>
<proteinExistence type="predicted"/>
<reference evidence="1 2" key="1">
    <citation type="journal article" date="2021" name="Plant Biotechnol. J.">
        <title>Multi-omics assisted identification of the key and species-specific regulatory components of drought-tolerant mechanisms in Gossypium stocksii.</title>
        <authorList>
            <person name="Yu D."/>
            <person name="Ke L."/>
            <person name="Zhang D."/>
            <person name="Wu Y."/>
            <person name="Sun Y."/>
            <person name="Mei J."/>
            <person name="Sun J."/>
            <person name="Sun Y."/>
        </authorList>
    </citation>
    <scope>NUCLEOTIDE SEQUENCE [LARGE SCALE GENOMIC DNA]</scope>
    <source>
        <strain evidence="2">cv. E1</strain>
        <tissue evidence="1">Leaf</tissue>
    </source>
</reference>
<organism evidence="1 2">
    <name type="scientific">Gossypium stocksii</name>
    <dbReference type="NCBI Taxonomy" id="47602"/>
    <lineage>
        <taxon>Eukaryota</taxon>
        <taxon>Viridiplantae</taxon>
        <taxon>Streptophyta</taxon>
        <taxon>Embryophyta</taxon>
        <taxon>Tracheophyta</taxon>
        <taxon>Spermatophyta</taxon>
        <taxon>Magnoliopsida</taxon>
        <taxon>eudicotyledons</taxon>
        <taxon>Gunneridae</taxon>
        <taxon>Pentapetalae</taxon>
        <taxon>rosids</taxon>
        <taxon>malvids</taxon>
        <taxon>Malvales</taxon>
        <taxon>Malvaceae</taxon>
        <taxon>Malvoideae</taxon>
        <taxon>Gossypium</taxon>
    </lineage>
</organism>
<name>A0A9D4A1P5_9ROSI</name>
<keyword evidence="2" id="KW-1185">Reference proteome</keyword>
<evidence type="ECO:0000313" key="1">
    <source>
        <dbReference type="EMBL" id="KAH1081385.1"/>
    </source>
</evidence>
<dbReference type="AlphaFoldDB" id="A0A9D4A1P5"/>
<gene>
    <name evidence="1" type="ORF">J1N35_021146</name>
</gene>
<sequence length="137" mass="15065">MYHILSIFFKNDFLQMLLVLSVKKARRTLITLYRSVEFYSNYGSHSINKERQCLGACTYLSGDVADAVVAEARAASTTDCMRLVSGTSRSSSKSHADGLECLGSERLRGWANFEEGGGSVISPGLDFKAVLLHCFVN</sequence>
<accession>A0A9D4A1P5</accession>
<dbReference type="EMBL" id="JAIQCV010000007">
    <property type="protein sequence ID" value="KAH1081385.1"/>
    <property type="molecule type" value="Genomic_DNA"/>
</dbReference>
<protein>
    <submittedName>
        <fullName evidence="1">Uncharacterized protein</fullName>
    </submittedName>
</protein>
<dbReference type="Proteomes" id="UP000828251">
    <property type="component" value="Unassembled WGS sequence"/>
</dbReference>